<evidence type="ECO:0000256" key="4">
    <source>
        <dbReference type="ARBA" id="ARBA00023270"/>
    </source>
</evidence>
<dbReference type="SUPFAM" id="SSF51569">
    <property type="entry name" value="Aldolase"/>
    <property type="match status" value="1"/>
</dbReference>
<comment type="similarity">
    <text evidence="2">Belongs to the transaldolase family. Type 3A subfamily.</text>
</comment>
<proteinExistence type="inferred from homology"/>
<dbReference type="InterPro" id="IPR033919">
    <property type="entry name" value="TSA/FSA_arc/bac"/>
</dbReference>
<keyword evidence="7" id="KW-1185">Reference proteome</keyword>
<dbReference type="InterPro" id="IPR018225">
    <property type="entry name" value="Transaldolase_AS"/>
</dbReference>
<dbReference type="AlphaFoldDB" id="A0A3N9TF88"/>
<sequence length="222" mass="23874">MSIYLDTSDVNQIKTLSDLLPISGVTTNPTIVAKSGEKMTVLLPKIREALGGNGLIFGQVLSQNCDEMVEEALRLNQMADNFVVKVPVTMQGVKAIKVLKKEGITTLGTAIYTSQQAIIAALAGASFVAPYFNRIDMLSGNAIETVKSISLLLSNHAQSCQVLGASFKNTKQVIDCLSVGNSSVTIPVDIAYQMMTNSCVDEAIDQFQQDWTECFGSLSLEV</sequence>
<protein>
    <submittedName>
        <fullName evidence="6">Fructose-6-phosphate aldolase</fullName>
    </submittedName>
</protein>
<keyword evidence="4" id="KW-0704">Schiff base</keyword>
<evidence type="ECO:0000256" key="3">
    <source>
        <dbReference type="ARBA" id="ARBA00022490"/>
    </source>
</evidence>
<dbReference type="GO" id="GO:0042182">
    <property type="term" value="P:ketone catabolic process"/>
    <property type="evidence" value="ECO:0007669"/>
    <property type="project" value="UniProtKB-ARBA"/>
</dbReference>
<dbReference type="PANTHER" id="PTHR10683:SF40">
    <property type="entry name" value="FRUCTOSE-6-PHOSPHATE ALDOLASE 1-RELATED"/>
    <property type="match status" value="1"/>
</dbReference>
<evidence type="ECO:0000256" key="5">
    <source>
        <dbReference type="ARBA" id="ARBA00048809"/>
    </source>
</evidence>
<dbReference type="PROSITE" id="PS01054">
    <property type="entry name" value="TRANSALDOLASE_1"/>
    <property type="match status" value="1"/>
</dbReference>
<dbReference type="OrthoDB" id="9807051at2"/>
<dbReference type="InterPro" id="IPR001585">
    <property type="entry name" value="TAL/FSA"/>
</dbReference>
<evidence type="ECO:0000313" key="7">
    <source>
        <dbReference type="Proteomes" id="UP000281112"/>
    </source>
</evidence>
<dbReference type="EMBL" id="RJVQ01000005">
    <property type="protein sequence ID" value="RQW62789.1"/>
    <property type="molecule type" value="Genomic_DNA"/>
</dbReference>
<accession>A0A3N9TF88</accession>
<dbReference type="GO" id="GO:0005737">
    <property type="term" value="C:cytoplasm"/>
    <property type="evidence" value="ECO:0007669"/>
    <property type="project" value="UniProtKB-SubCell"/>
</dbReference>
<dbReference type="Gene3D" id="3.20.20.70">
    <property type="entry name" value="Aldolase class I"/>
    <property type="match status" value="1"/>
</dbReference>
<dbReference type="InterPro" id="IPR013785">
    <property type="entry name" value="Aldolase_TIM"/>
</dbReference>
<dbReference type="GO" id="GO:0005975">
    <property type="term" value="P:carbohydrate metabolic process"/>
    <property type="evidence" value="ECO:0007669"/>
    <property type="project" value="InterPro"/>
</dbReference>
<keyword evidence="3" id="KW-0963">Cytoplasm</keyword>
<dbReference type="Proteomes" id="UP000281112">
    <property type="component" value="Unassembled WGS sequence"/>
</dbReference>
<comment type="caution">
    <text evidence="6">The sequence shown here is derived from an EMBL/GenBank/DDBJ whole genome shotgun (WGS) entry which is preliminary data.</text>
</comment>
<dbReference type="Pfam" id="PF00923">
    <property type="entry name" value="TAL_FSA"/>
    <property type="match status" value="1"/>
</dbReference>
<gene>
    <name evidence="6" type="ORF">EES38_13790</name>
</gene>
<dbReference type="FunFam" id="3.20.20.70:FF:000018">
    <property type="entry name" value="Probable transaldolase"/>
    <property type="match status" value="1"/>
</dbReference>
<name>A0A3N9TF88_9VIBR</name>
<dbReference type="RefSeq" id="WP_124937779.1">
    <property type="nucleotide sequence ID" value="NZ_RJVQ01000005.1"/>
</dbReference>
<dbReference type="GO" id="GO:0097023">
    <property type="term" value="F:fructose 6-phosphate aldolase activity"/>
    <property type="evidence" value="ECO:0007669"/>
    <property type="project" value="RHEA"/>
</dbReference>
<comment type="subcellular location">
    <subcellularLocation>
        <location evidence="1">Cytoplasm</location>
    </subcellularLocation>
</comment>
<evidence type="ECO:0000313" key="6">
    <source>
        <dbReference type="EMBL" id="RQW62789.1"/>
    </source>
</evidence>
<evidence type="ECO:0000256" key="2">
    <source>
        <dbReference type="ARBA" id="ARBA00005763"/>
    </source>
</evidence>
<organism evidence="6 7">
    <name type="scientific">Vibrio viridaestus</name>
    <dbReference type="NCBI Taxonomy" id="2487322"/>
    <lineage>
        <taxon>Bacteria</taxon>
        <taxon>Pseudomonadati</taxon>
        <taxon>Pseudomonadota</taxon>
        <taxon>Gammaproteobacteria</taxon>
        <taxon>Vibrionales</taxon>
        <taxon>Vibrionaceae</taxon>
        <taxon>Vibrio</taxon>
    </lineage>
</organism>
<dbReference type="PANTHER" id="PTHR10683">
    <property type="entry name" value="TRANSALDOLASE"/>
    <property type="match status" value="1"/>
</dbReference>
<evidence type="ECO:0000256" key="1">
    <source>
        <dbReference type="ARBA" id="ARBA00004496"/>
    </source>
</evidence>
<dbReference type="CDD" id="cd00956">
    <property type="entry name" value="Transaldolase_FSA"/>
    <property type="match status" value="1"/>
</dbReference>
<reference evidence="6 7" key="1">
    <citation type="submission" date="2018-11" db="EMBL/GenBank/DDBJ databases">
        <title>Vibrio LJC006 sp. nov., isolated from seawater during the bloom of the enteromorpha.</title>
        <authorList>
            <person name="Liang J."/>
        </authorList>
    </citation>
    <scope>NUCLEOTIDE SEQUENCE [LARGE SCALE GENOMIC DNA]</scope>
    <source>
        <strain evidence="6 7">LJC006</strain>
    </source>
</reference>
<comment type="catalytic activity">
    <reaction evidence="5">
        <text>beta-D-fructose 6-phosphate = dihydroxyacetone + D-glyceraldehyde 3-phosphate</text>
        <dbReference type="Rhea" id="RHEA:28002"/>
        <dbReference type="ChEBI" id="CHEBI:16016"/>
        <dbReference type="ChEBI" id="CHEBI:57634"/>
        <dbReference type="ChEBI" id="CHEBI:59776"/>
    </reaction>
</comment>